<sequence>MVNFEENLLLPISRLALDAISREPLLRFVRDDGMNHPDAPPSNGWNGSLPLYPPDVLAPETPPQLDGIGKQPGWGTQPQSWYERRKLEEAEAYAWTYMKGRGWGMAARLLDHFISGSGAPFRVGADDVDSAVLHSAWAKSALFYGQNVSALTPDPNDPRHQLDRFMVPIGSPGSQYQPGMQAEIDAAVNAVRVDPDLLGKPQSLQVDWMRMPANSDNTDNADVHNAFGHHYVGAAGVIEVTESKDRPGEYDYRVQFQPKVWDYYKFDTRIPLDDDSTMTRAKIGMNNLMRAAHGAGLGQNFLTYGTGRDIVQEGTTAGGAAPRDTIDYYYADSPDERYQVSRNDLYDPGRKPPEADHGYAGYAAGGDVKGPGSSIGDKIPAYLSDGEFVMNARSTAMNRPFLQALNADPYFLQKMLGGQRSERGRSNGGQGYGQGSPSSQPATVNISMSSQEDIVARLKILSQQWELMRAD</sequence>
<accession>A0ABS4QT01</accession>
<evidence type="ECO:0000313" key="3">
    <source>
        <dbReference type="Proteomes" id="UP001519325"/>
    </source>
</evidence>
<evidence type="ECO:0000313" key="2">
    <source>
        <dbReference type="EMBL" id="MBP2194300.1"/>
    </source>
</evidence>
<proteinExistence type="predicted"/>
<comment type="caution">
    <text evidence="2">The sequence shown here is derived from an EMBL/GenBank/DDBJ whole genome shotgun (WGS) entry which is preliminary data.</text>
</comment>
<gene>
    <name evidence="2" type="ORF">BJ987_007201</name>
</gene>
<dbReference type="RefSeq" id="WP_209897441.1">
    <property type="nucleotide sequence ID" value="NZ_JAGGMR010000001.1"/>
</dbReference>
<organism evidence="2 3">
    <name type="scientific">Nocardia goodfellowii</name>
    <dbReference type="NCBI Taxonomy" id="882446"/>
    <lineage>
        <taxon>Bacteria</taxon>
        <taxon>Bacillati</taxon>
        <taxon>Actinomycetota</taxon>
        <taxon>Actinomycetes</taxon>
        <taxon>Mycobacteriales</taxon>
        <taxon>Nocardiaceae</taxon>
        <taxon>Nocardia</taxon>
    </lineage>
</organism>
<keyword evidence="3" id="KW-1185">Reference proteome</keyword>
<dbReference type="EMBL" id="JAGGMR010000001">
    <property type="protein sequence ID" value="MBP2194300.1"/>
    <property type="molecule type" value="Genomic_DNA"/>
</dbReference>
<name>A0ABS4QT01_9NOCA</name>
<dbReference type="Proteomes" id="UP001519325">
    <property type="component" value="Unassembled WGS sequence"/>
</dbReference>
<evidence type="ECO:0000256" key="1">
    <source>
        <dbReference type="SAM" id="MobiDB-lite"/>
    </source>
</evidence>
<protein>
    <submittedName>
        <fullName evidence="2">Uncharacterized protein</fullName>
    </submittedName>
</protein>
<feature type="region of interest" description="Disordered" evidence="1">
    <location>
        <begin position="420"/>
        <end position="444"/>
    </location>
</feature>
<reference evidence="2 3" key="1">
    <citation type="submission" date="2021-03" db="EMBL/GenBank/DDBJ databases">
        <title>Sequencing the genomes of 1000 actinobacteria strains.</title>
        <authorList>
            <person name="Klenk H.-P."/>
        </authorList>
    </citation>
    <scope>NUCLEOTIDE SEQUENCE [LARGE SCALE GENOMIC DNA]</scope>
    <source>
        <strain evidence="2 3">DSM 45516</strain>
    </source>
</reference>